<keyword evidence="1" id="KW-1133">Transmembrane helix</keyword>
<comment type="caution">
    <text evidence="2">The sequence shown here is derived from an EMBL/GenBank/DDBJ whole genome shotgun (WGS) entry which is preliminary data.</text>
</comment>
<keyword evidence="1" id="KW-0812">Transmembrane</keyword>
<dbReference type="EMBL" id="JAHXPT010000010">
    <property type="protein sequence ID" value="MBW6411002.1"/>
    <property type="molecule type" value="Genomic_DNA"/>
</dbReference>
<sequence length="127" mass="14713">MKAKIERTFRVTTILNISAIIMGIFAVFNTYAGYKHIKDLVLKGFQIKSQLTEVINYYIASISPYIFYGLALFALSVVIRQNIDKSDYSDKIEENKHMAYFSESEEKLEKEDDDLVDDLIRELDEVV</sequence>
<reference evidence="2 3" key="1">
    <citation type="submission" date="2021-07" db="EMBL/GenBank/DDBJ databases">
        <title>Clostridium weizhouense sp. nov., an anaerobic bacterium isolated from activated sludge of Petroleum wastewater.</title>
        <authorList>
            <person name="Li Q."/>
        </authorList>
    </citation>
    <scope>NUCLEOTIDE SEQUENCE [LARGE SCALE GENOMIC DNA]</scope>
    <source>
        <strain evidence="2 3">YB-6</strain>
    </source>
</reference>
<gene>
    <name evidence="2" type="ORF">KYD98_12935</name>
</gene>
<accession>A0ABS7AQP5</accession>
<dbReference type="RefSeq" id="WP_219780466.1">
    <property type="nucleotide sequence ID" value="NZ_JAHXPT010000010.1"/>
</dbReference>
<organism evidence="2 3">
    <name type="scientific">Clostridium weizhouense</name>
    <dbReference type="NCBI Taxonomy" id="2859781"/>
    <lineage>
        <taxon>Bacteria</taxon>
        <taxon>Bacillati</taxon>
        <taxon>Bacillota</taxon>
        <taxon>Clostridia</taxon>
        <taxon>Eubacteriales</taxon>
        <taxon>Clostridiaceae</taxon>
        <taxon>Clostridium</taxon>
    </lineage>
</organism>
<feature type="transmembrane region" description="Helical" evidence="1">
    <location>
        <begin position="54"/>
        <end position="79"/>
    </location>
</feature>
<feature type="transmembrane region" description="Helical" evidence="1">
    <location>
        <begin position="12"/>
        <end position="34"/>
    </location>
</feature>
<keyword evidence="3" id="KW-1185">Reference proteome</keyword>
<evidence type="ECO:0000256" key="1">
    <source>
        <dbReference type="SAM" id="Phobius"/>
    </source>
</evidence>
<evidence type="ECO:0000313" key="2">
    <source>
        <dbReference type="EMBL" id="MBW6411002.1"/>
    </source>
</evidence>
<evidence type="ECO:0000313" key="3">
    <source>
        <dbReference type="Proteomes" id="UP001519921"/>
    </source>
</evidence>
<proteinExistence type="predicted"/>
<keyword evidence="1" id="KW-0472">Membrane</keyword>
<protein>
    <submittedName>
        <fullName evidence="2">Uncharacterized protein</fullName>
    </submittedName>
</protein>
<dbReference type="Proteomes" id="UP001519921">
    <property type="component" value="Unassembled WGS sequence"/>
</dbReference>
<name>A0ABS7AQP5_9CLOT</name>